<dbReference type="Proteomes" id="UP001519460">
    <property type="component" value="Unassembled WGS sequence"/>
</dbReference>
<sequence>MSGQPDIPPRKNAKRGLFSPPGSAAKEQKRVRTAHEGAEPREMDHENEPGIDIVSEKAMSGINSCGIHETVMHRVNEALAAFSGNEGTDITQRLIPVITTAVTVAVTEAMKEAVRVMVTEVTKSAVASVSDQFAAFCATKGPSANEKHLMSVVTRLTYDNDRLQQYSRRESLRIYGLKTEDEETAEAVEKKALKVFADAGVNIAPEDIAAVHRAGKGTKGTKPILVKFVSRKKRRGIQDNASAGNGKDGELNGNKGGDGGMETEDKNYHAKGGNVIDVEITDEHAMKEGMYDEHVRNLHEKAEILNSVGILGSVDHAMNGYGDVTVIDNGTNEDDHKLIDDHVRNGAVLTVDHITNEDKVDQSLTDTDNCVINEYGDHAMSSDDVGYSFTDGHGMGEHVVSVLTDGDHAL</sequence>
<gene>
    <name evidence="2" type="ORF">BaRGS_00023941</name>
</gene>
<protein>
    <submittedName>
        <fullName evidence="2">Uncharacterized protein</fullName>
    </submittedName>
</protein>
<dbReference type="EMBL" id="JACVVK020000204">
    <property type="protein sequence ID" value="KAK7484767.1"/>
    <property type="molecule type" value="Genomic_DNA"/>
</dbReference>
<proteinExistence type="predicted"/>
<evidence type="ECO:0000313" key="3">
    <source>
        <dbReference type="Proteomes" id="UP001519460"/>
    </source>
</evidence>
<reference evidence="2 3" key="1">
    <citation type="journal article" date="2023" name="Sci. Data">
        <title>Genome assembly of the Korean intertidal mud-creeper Batillaria attramentaria.</title>
        <authorList>
            <person name="Patra A.K."/>
            <person name="Ho P.T."/>
            <person name="Jun S."/>
            <person name="Lee S.J."/>
            <person name="Kim Y."/>
            <person name="Won Y.J."/>
        </authorList>
    </citation>
    <scope>NUCLEOTIDE SEQUENCE [LARGE SCALE GENOMIC DNA]</scope>
    <source>
        <strain evidence="2">Wonlab-2016</strain>
    </source>
</reference>
<feature type="region of interest" description="Disordered" evidence="1">
    <location>
        <begin position="236"/>
        <end position="268"/>
    </location>
</feature>
<dbReference type="AlphaFoldDB" id="A0ABD0KCH5"/>
<evidence type="ECO:0000256" key="1">
    <source>
        <dbReference type="SAM" id="MobiDB-lite"/>
    </source>
</evidence>
<name>A0ABD0KCH5_9CAEN</name>
<evidence type="ECO:0000313" key="2">
    <source>
        <dbReference type="EMBL" id="KAK7484767.1"/>
    </source>
</evidence>
<comment type="caution">
    <text evidence="2">The sequence shown here is derived from an EMBL/GenBank/DDBJ whole genome shotgun (WGS) entry which is preliminary data.</text>
</comment>
<organism evidence="2 3">
    <name type="scientific">Batillaria attramentaria</name>
    <dbReference type="NCBI Taxonomy" id="370345"/>
    <lineage>
        <taxon>Eukaryota</taxon>
        <taxon>Metazoa</taxon>
        <taxon>Spiralia</taxon>
        <taxon>Lophotrochozoa</taxon>
        <taxon>Mollusca</taxon>
        <taxon>Gastropoda</taxon>
        <taxon>Caenogastropoda</taxon>
        <taxon>Sorbeoconcha</taxon>
        <taxon>Cerithioidea</taxon>
        <taxon>Batillariidae</taxon>
        <taxon>Batillaria</taxon>
    </lineage>
</organism>
<feature type="compositionally biased region" description="Basic and acidic residues" evidence="1">
    <location>
        <begin position="26"/>
        <end position="46"/>
    </location>
</feature>
<feature type="region of interest" description="Disordered" evidence="1">
    <location>
        <begin position="1"/>
        <end position="46"/>
    </location>
</feature>
<accession>A0ABD0KCH5</accession>
<keyword evidence="3" id="KW-1185">Reference proteome</keyword>